<protein>
    <submittedName>
        <fullName evidence="1">Uncharacterized protein</fullName>
    </submittedName>
</protein>
<gene>
    <name evidence="1" type="ORF">TSPGSL018_29934</name>
</gene>
<reference evidence="1" key="1">
    <citation type="submission" date="2014-05" db="EMBL/GenBank/DDBJ databases">
        <title>The transcriptome of the halophilic microalga Tetraselmis sp. GSL018 isolated from the Great Salt Lake, Utah.</title>
        <authorList>
            <person name="Jinkerson R.E."/>
            <person name="D'Adamo S."/>
            <person name="Posewitz M.C."/>
        </authorList>
    </citation>
    <scope>NUCLEOTIDE SEQUENCE</scope>
    <source>
        <strain evidence="1">GSL018</strain>
    </source>
</reference>
<proteinExistence type="predicted"/>
<dbReference type="AlphaFoldDB" id="A0A061RLZ6"/>
<organism evidence="1">
    <name type="scientific">Tetraselmis sp. GSL018</name>
    <dbReference type="NCBI Taxonomy" id="582737"/>
    <lineage>
        <taxon>Eukaryota</taxon>
        <taxon>Viridiplantae</taxon>
        <taxon>Chlorophyta</taxon>
        <taxon>core chlorophytes</taxon>
        <taxon>Chlorodendrophyceae</taxon>
        <taxon>Chlorodendrales</taxon>
        <taxon>Chlorodendraceae</taxon>
        <taxon>Tetraselmis</taxon>
    </lineage>
</organism>
<evidence type="ECO:0000313" key="1">
    <source>
        <dbReference type="EMBL" id="JAC73018.1"/>
    </source>
</evidence>
<accession>A0A061RLZ6</accession>
<dbReference type="EMBL" id="GBEZ01012916">
    <property type="protein sequence ID" value="JAC73018.1"/>
    <property type="molecule type" value="Transcribed_RNA"/>
</dbReference>
<name>A0A061RLZ6_9CHLO</name>
<sequence>MQMADTLECERHKLAVRLFNDKSSPPNKYQVFVEDGASFSTVLIEEAADSTPLLAVELPGLESGTTCKRIPGALPGLELRTDLPPIRNASQDLSLWFRLPDGLVRSRDIEVTLTRRSDCAIRIAGSGRLLWEILLPGPLAARAEARILKRARCLRRQLPQLTP</sequence>